<comment type="similarity">
    <text evidence="2">Belongs to the CLPTM1 family.</text>
</comment>
<dbReference type="OrthoDB" id="378564at2759"/>
<evidence type="ECO:0000256" key="2">
    <source>
        <dbReference type="ARBA" id="ARBA00009310"/>
    </source>
</evidence>
<dbReference type="InterPro" id="IPR008429">
    <property type="entry name" value="CLPTM1"/>
</dbReference>
<evidence type="ECO:0000256" key="1">
    <source>
        <dbReference type="ARBA" id="ARBA00004141"/>
    </source>
</evidence>
<dbReference type="GeneID" id="92366191"/>
<comment type="subcellular location">
    <subcellularLocation>
        <location evidence="1">Membrane</location>
        <topology evidence="1">Multi-pass membrane protein</topology>
    </subcellularLocation>
</comment>
<evidence type="ECO:0000256" key="6">
    <source>
        <dbReference type="SAM" id="Phobius"/>
    </source>
</evidence>
<organism evidence="7 8">
    <name type="scientific">Cryptosporidium andersoni</name>
    <dbReference type="NCBI Taxonomy" id="117008"/>
    <lineage>
        <taxon>Eukaryota</taxon>
        <taxon>Sar</taxon>
        <taxon>Alveolata</taxon>
        <taxon>Apicomplexa</taxon>
        <taxon>Conoidasida</taxon>
        <taxon>Coccidia</taxon>
        <taxon>Eucoccidiorida</taxon>
        <taxon>Eimeriorina</taxon>
        <taxon>Cryptosporidiidae</taxon>
        <taxon>Cryptosporidium</taxon>
    </lineage>
</organism>
<evidence type="ECO:0000313" key="8">
    <source>
        <dbReference type="Proteomes" id="UP000186804"/>
    </source>
</evidence>
<feature type="transmembrane region" description="Helical" evidence="6">
    <location>
        <begin position="524"/>
        <end position="542"/>
    </location>
</feature>
<keyword evidence="8" id="KW-1185">Reference proteome</keyword>
<feature type="transmembrane region" description="Helical" evidence="6">
    <location>
        <begin position="484"/>
        <end position="504"/>
    </location>
</feature>
<feature type="transmembrane region" description="Helical" evidence="6">
    <location>
        <begin position="370"/>
        <end position="387"/>
    </location>
</feature>
<gene>
    <name evidence="7" type="ORF">cand_020070</name>
</gene>
<feature type="transmembrane region" description="Helical" evidence="6">
    <location>
        <begin position="394"/>
        <end position="412"/>
    </location>
</feature>
<dbReference type="PANTHER" id="PTHR21347">
    <property type="entry name" value="CLEFT LIP AND PALATE ASSOCIATED TRANSMEMBRANE PROTEIN-RELATED"/>
    <property type="match status" value="1"/>
</dbReference>
<feature type="transmembrane region" description="Helical" evidence="6">
    <location>
        <begin position="456"/>
        <end position="477"/>
    </location>
</feature>
<evidence type="ECO:0000256" key="3">
    <source>
        <dbReference type="ARBA" id="ARBA00022692"/>
    </source>
</evidence>
<reference evidence="7 8" key="1">
    <citation type="submission" date="2016-10" db="EMBL/GenBank/DDBJ databases">
        <title>Reductive evolution of mitochondrial metabolism and differential evolution of invasion-related proteins in Cryptosporidium.</title>
        <authorList>
            <person name="Liu S."/>
            <person name="Roellig D.M."/>
            <person name="Guo Y."/>
            <person name="Li N."/>
            <person name="Frace M.A."/>
            <person name="Tang K."/>
            <person name="Zhang L."/>
            <person name="Feng Y."/>
            <person name="Xiao L."/>
        </authorList>
    </citation>
    <scope>NUCLEOTIDE SEQUENCE [LARGE SCALE GENOMIC DNA]</scope>
    <source>
        <strain evidence="7">30847</strain>
    </source>
</reference>
<name>A0A1J4MSS0_9CRYT</name>
<dbReference type="PANTHER" id="PTHR21347:SF0">
    <property type="entry name" value="LIPID SCRAMBLASE CLPTM1L"/>
    <property type="match status" value="1"/>
</dbReference>
<comment type="caution">
    <text evidence="7">The sequence shown here is derived from an EMBL/GenBank/DDBJ whole genome shotgun (WGS) entry which is preliminary data.</text>
</comment>
<dbReference type="GO" id="GO:0016020">
    <property type="term" value="C:membrane"/>
    <property type="evidence" value="ECO:0007669"/>
    <property type="project" value="UniProtKB-SubCell"/>
</dbReference>
<evidence type="ECO:0000256" key="5">
    <source>
        <dbReference type="ARBA" id="ARBA00023136"/>
    </source>
</evidence>
<sequence length="627" mass="73615">MSSQLQSETNDSMRESSQDERSWFSGLLGTALRMILFQIAISYFMGRKKDKVAVETSGGEVLPVLHNFFSPGDRFDMYAHIVFGEDISSMELEKLSKDLIMMGNTSNSSKLLNYNVWELEDLEYTSMSSSLAKNVTIIPPLKLFDEKLNISAHLIMTLLPHKNKELIPMNHIPLVKWMPKLSQEDSLVNLLDNPSKTTLDIKNTSGKTDMIKYWKNSIDLRVIFDQQTYSTKQAHIPPLSYMQYSINLGVYLPIVYPSDFWCIEKNFVALNSTLIGKPLNLTLTFDTFTLFKYSIQRQMVDSWEFQNHYGLGQNQRDIFMIKRIFLETNRYYLMFSFVFFVLHSSFQVLAFKNDISFWHNNESMHGLSGFSIFASFISELIIGLYLLDSNETSWILLVEIFIGISISAWKMWKAKIFVLSKKFPYINFKQVFNDTSDTDKHLKNSETLTRHYDYVAIKYMSIMLIPCTFGYAIYCLNHYKYRSWYSFFISVLAGTVYTFGFIMMTPQLYINYKLKSVDHLPWRYLIYKALNTFIDDIFSFIIDMPWMHRLACFRDDVIFIIYIYQRWIYSEDKSRGHLSRDSELVQTTNIVEERDENMEEIEDITSSKETNLNYEGIRLRNSTKNQN</sequence>
<evidence type="ECO:0000256" key="4">
    <source>
        <dbReference type="ARBA" id="ARBA00022989"/>
    </source>
</evidence>
<feature type="transmembrane region" description="Helical" evidence="6">
    <location>
        <begin position="23"/>
        <end position="44"/>
    </location>
</feature>
<keyword evidence="3 6" id="KW-0812">Transmembrane</keyword>
<dbReference type="VEuPathDB" id="CryptoDB:cand_020070"/>
<dbReference type="RefSeq" id="XP_067069143.1">
    <property type="nucleotide sequence ID" value="XM_067212237.1"/>
</dbReference>
<keyword evidence="5 6" id="KW-0472">Membrane</keyword>
<dbReference type="Pfam" id="PF05602">
    <property type="entry name" value="CLPTM1"/>
    <property type="match status" value="1"/>
</dbReference>
<dbReference type="AlphaFoldDB" id="A0A1J4MSS0"/>
<dbReference type="GO" id="GO:0012505">
    <property type="term" value="C:endomembrane system"/>
    <property type="evidence" value="ECO:0007669"/>
    <property type="project" value="TreeGrafter"/>
</dbReference>
<dbReference type="EMBL" id="LRBS01000043">
    <property type="protein sequence ID" value="OII77297.1"/>
    <property type="molecule type" value="Genomic_DNA"/>
</dbReference>
<feature type="transmembrane region" description="Helical" evidence="6">
    <location>
        <begin position="331"/>
        <end position="350"/>
    </location>
</feature>
<evidence type="ECO:0000313" key="7">
    <source>
        <dbReference type="EMBL" id="OII77297.1"/>
    </source>
</evidence>
<proteinExistence type="inferred from homology"/>
<keyword evidence="4 6" id="KW-1133">Transmembrane helix</keyword>
<accession>A0A1J4MSS0</accession>
<protein>
    <submittedName>
        <fullName evidence="7">CLPTM1 family protein</fullName>
    </submittedName>
</protein>
<dbReference type="Proteomes" id="UP000186804">
    <property type="component" value="Unassembled WGS sequence"/>
</dbReference>